<gene>
    <name evidence="8" type="ORF">OQ287_07050</name>
</gene>
<organism evidence="8 9">
    <name type="scientific">Larsenimonas rhizosphaerae</name>
    <dbReference type="NCBI Taxonomy" id="2944682"/>
    <lineage>
        <taxon>Bacteria</taxon>
        <taxon>Pseudomonadati</taxon>
        <taxon>Pseudomonadota</taxon>
        <taxon>Gammaproteobacteria</taxon>
        <taxon>Oceanospirillales</taxon>
        <taxon>Halomonadaceae</taxon>
        <taxon>Larsenimonas</taxon>
    </lineage>
</organism>
<dbReference type="GO" id="GO:0030288">
    <property type="term" value="C:outer membrane-bounded periplasmic space"/>
    <property type="evidence" value="ECO:0007669"/>
    <property type="project" value="TreeGrafter"/>
</dbReference>
<dbReference type="Pfam" id="PF22694">
    <property type="entry name" value="CtpB_N-like"/>
    <property type="match status" value="1"/>
</dbReference>
<dbReference type="SUPFAM" id="SSF50156">
    <property type="entry name" value="PDZ domain-like"/>
    <property type="match status" value="1"/>
</dbReference>
<protein>
    <submittedName>
        <fullName evidence="8">S41 family peptidase</fullName>
    </submittedName>
</protein>
<name>A0AA41ZG93_9GAMM</name>
<dbReference type="Pfam" id="PF00595">
    <property type="entry name" value="PDZ"/>
    <property type="match status" value="1"/>
</dbReference>
<dbReference type="CDD" id="cd07560">
    <property type="entry name" value="Peptidase_S41_CPP"/>
    <property type="match status" value="1"/>
</dbReference>
<keyword evidence="9" id="KW-1185">Reference proteome</keyword>
<dbReference type="PROSITE" id="PS50106">
    <property type="entry name" value="PDZ"/>
    <property type="match status" value="1"/>
</dbReference>
<dbReference type="AlphaFoldDB" id="A0AA41ZG93"/>
<proteinExistence type="inferred from homology"/>
<keyword evidence="3 5" id="KW-0378">Hydrolase</keyword>
<evidence type="ECO:0000313" key="9">
    <source>
        <dbReference type="Proteomes" id="UP001165678"/>
    </source>
</evidence>
<dbReference type="RefSeq" id="WP_265895976.1">
    <property type="nucleotide sequence ID" value="NZ_JAPIVE010000002.1"/>
</dbReference>
<comment type="similarity">
    <text evidence="1 5">Belongs to the peptidase S41A family.</text>
</comment>
<dbReference type="SMART" id="SM00245">
    <property type="entry name" value="TSPc"/>
    <property type="match status" value="1"/>
</dbReference>
<dbReference type="InterPro" id="IPR004447">
    <property type="entry name" value="Peptidase_S41A"/>
</dbReference>
<comment type="caution">
    <text evidence="8">The sequence shown here is derived from an EMBL/GenBank/DDBJ whole genome shotgun (WGS) entry which is preliminary data.</text>
</comment>
<dbReference type="InterPro" id="IPR036034">
    <property type="entry name" value="PDZ_sf"/>
</dbReference>
<dbReference type="InterPro" id="IPR005151">
    <property type="entry name" value="Tail-specific_protease"/>
</dbReference>
<dbReference type="InterPro" id="IPR001478">
    <property type="entry name" value="PDZ"/>
</dbReference>
<evidence type="ECO:0000256" key="6">
    <source>
        <dbReference type="SAM" id="SignalP"/>
    </source>
</evidence>
<keyword evidence="2 5" id="KW-0645">Protease</keyword>
<evidence type="ECO:0000256" key="3">
    <source>
        <dbReference type="ARBA" id="ARBA00022801"/>
    </source>
</evidence>
<evidence type="ECO:0000256" key="1">
    <source>
        <dbReference type="ARBA" id="ARBA00009179"/>
    </source>
</evidence>
<feature type="domain" description="PDZ" evidence="7">
    <location>
        <begin position="85"/>
        <end position="153"/>
    </location>
</feature>
<feature type="chain" id="PRO_5041205749" evidence="6">
    <location>
        <begin position="24"/>
        <end position="426"/>
    </location>
</feature>
<dbReference type="PANTHER" id="PTHR32060:SF30">
    <property type="entry name" value="CARBOXY-TERMINAL PROCESSING PROTEASE CTPA"/>
    <property type="match status" value="1"/>
</dbReference>
<dbReference type="EMBL" id="JAPIVE010000002">
    <property type="protein sequence ID" value="MCX2523990.1"/>
    <property type="molecule type" value="Genomic_DNA"/>
</dbReference>
<dbReference type="Gene3D" id="3.90.226.10">
    <property type="entry name" value="2-enoyl-CoA Hydratase, Chain A, domain 1"/>
    <property type="match status" value="1"/>
</dbReference>
<dbReference type="InterPro" id="IPR029045">
    <property type="entry name" value="ClpP/crotonase-like_dom_sf"/>
</dbReference>
<feature type="signal peptide" evidence="6">
    <location>
        <begin position="1"/>
        <end position="23"/>
    </location>
</feature>
<sequence>MHARPWATLTGLLLLVFQIPLYAEDTAPEDGALPIEDIRTFSRVFEQIRQTYVDPVDDKTLFDNALRGMVSNLDPHSAYLDEDGFRDLQEATQGEFAGVGIQVSEKNGHIVIIAPMDGTPAARAGLQPNDRILSIDGTSTNDMSLSDAVERMRGKEGSTMTLGVLSEASNTPRTVTLERAIIRQDSVTSRILSPGYVYARISQFQARTADDLASALSDLEGRQALKGLVLDLRNNPGGLLESAVETTNLFLDTGLIVYTHGRIENSEVRFNASRDTTRLRKVPVVVLVNAGTASAAEIVAGALKDNHRAIVMGEPTFGKGSVQTVMPLDNGGALKLTTARYFTPSGRSIQAEGIVPDVRLQRGELMLNDAQAPEVRERSLENHLDSTETSAALPAPASALAEQDYPLGEALNLLKGLAAWQQAGTR</sequence>
<dbReference type="Gene3D" id="3.30.750.44">
    <property type="match status" value="1"/>
</dbReference>
<dbReference type="FunFam" id="3.90.226.10:FF:000029">
    <property type="entry name" value="Peptidase, S41 family"/>
    <property type="match status" value="1"/>
</dbReference>
<dbReference type="NCBIfam" id="TIGR00225">
    <property type="entry name" value="prc"/>
    <property type="match status" value="1"/>
</dbReference>
<accession>A0AA41ZG93</accession>
<dbReference type="GO" id="GO:0004175">
    <property type="term" value="F:endopeptidase activity"/>
    <property type="evidence" value="ECO:0007669"/>
    <property type="project" value="TreeGrafter"/>
</dbReference>
<dbReference type="SUPFAM" id="SSF52096">
    <property type="entry name" value="ClpP/crotonase"/>
    <property type="match status" value="1"/>
</dbReference>
<evidence type="ECO:0000313" key="8">
    <source>
        <dbReference type="EMBL" id="MCX2523990.1"/>
    </source>
</evidence>
<dbReference type="PANTHER" id="PTHR32060">
    <property type="entry name" value="TAIL-SPECIFIC PROTEASE"/>
    <property type="match status" value="1"/>
</dbReference>
<dbReference type="GO" id="GO:0006508">
    <property type="term" value="P:proteolysis"/>
    <property type="evidence" value="ECO:0007669"/>
    <property type="project" value="UniProtKB-KW"/>
</dbReference>
<evidence type="ECO:0000256" key="5">
    <source>
        <dbReference type="RuleBase" id="RU004404"/>
    </source>
</evidence>
<dbReference type="Pfam" id="PF03572">
    <property type="entry name" value="Peptidase_S41"/>
    <property type="match status" value="1"/>
</dbReference>
<evidence type="ECO:0000256" key="4">
    <source>
        <dbReference type="ARBA" id="ARBA00022825"/>
    </source>
</evidence>
<keyword evidence="4 5" id="KW-0720">Serine protease</keyword>
<dbReference type="Gene3D" id="2.30.42.10">
    <property type="match status" value="1"/>
</dbReference>
<dbReference type="GO" id="GO:0008236">
    <property type="term" value="F:serine-type peptidase activity"/>
    <property type="evidence" value="ECO:0007669"/>
    <property type="project" value="UniProtKB-KW"/>
</dbReference>
<dbReference type="Proteomes" id="UP001165678">
    <property type="component" value="Unassembled WGS sequence"/>
</dbReference>
<reference evidence="8" key="1">
    <citation type="submission" date="2022-11" db="EMBL/GenBank/DDBJ databases">
        <title>Larsenimonas rhizosphaerae sp. nov., isolated from a tidal mudflat.</title>
        <authorList>
            <person name="Lee S.D."/>
            <person name="Kim I.S."/>
        </authorList>
    </citation>
    <scope>NUCLEOTIDE SEQUENCE</scope>
    <source>
        <strain evidence="8">GH2-1</strain>
    </source>
</reference>
<keyword evidence="6" id="KW-0732">Signal</keyword>
<dbReference type="GO" id="GO:0007165">
    <property type="term" value="P:signal transduction"/>
    <property type="evidence" value="ECO:0007669"/>
    <property type="project" value="TreeGrafter"/>
</dbReference>
<dbReference type="InterPro" id="IPR055210">
    <property type="entry name" value="CtpA/B_N"/>
</dbReference>
<dbReference type="SMART" id="SM00228">
    <property type="entry name" value="PDZ"/>
    <property type="match status" value="1"/>
</dbReference>
<dbReference type="FunFam" id="2.30.42.10:FF:000063">
    <property type="entry name" value="Peptidase, S41 family"/>
    <property type="match status" value="1"/>
</dbReference>
<evidence type="ECO:0000259" key="7">
    <source>
        <dbReference type="PROSITE" id="PS50106"/>
    </source>
</evidence>
<dbReference type="CDD" id="cd06782">
    <property type="entry name" value="cpPDZ_CPP-like"/>
    <property type="match status" value="1"/>
</dbReference>
<evidence type="ECO:0000256" key="2">
    <source>
        <dbReference type="ARBA" id="ARBA00022670"/>
    </source>
</evidence>